<dbReference type="Proteomes" id="UP001454036">
    <property type="component" value="Unassembled WGS sequence"/>
</dbReference>
<comment type="caution">
    <text evidence="1">The sequence shown here is derived from an EMBL/GenBank/DDBJ whole genome shotgun (WGS) entry which is preliminary data.</text>
</comment>
<accession>A0AAV3RYF1</accession>
<evidence type="ECO:0000313" key="1">
    <source>
        <dbReference type="EMBL" id="GAA0186771.1"/>
    </source>
</evidence>
<dbReference type="EMBL" id="BAABME010014021">
    <property type="protein sequence ID" value="GAA0186771.1"/>
    <property type="molecule type" value="Genomic_DNA"/>
</dbReference>
<reference evidence="1 2" key="1">
    <citation type="submission" date="2024-01" db="EMBL/GenBank/DDBJ databases">
        <title>The complete chloroplast genome sequence of Lithospermum erythrorhizon: insights into the phylogenetic relationship among Boraginaceae species and the maternal lineages of purple gromwells.</title>
        <authorList>
            <person name="Okada T."/>
            <person name="Watanabe K."/>
        </authorList>
    </citation>
    <scope>NUCLEOTIDE SEQUENCE [LARGE SCALE GENOMIC DNA]</scope>
</reference>
<evidence type="ECO:0000313" key="2">
    <source>
        <dbReference type="Proteomes" id="UP001454036"/>
    </source>
</evidence>
<proteinExistence type="predicted"/>
<sequence>MIGTRPSFNLGQFIFDQTVQHAQSHIVLKPIAYPSMMSSILQDQEEDILIAADEEGPFLGVITINPKLTQGTHVADIPLTTADTGGAIGSDTDETMRVLRVEIRLSDGVIQTSLARKSVLEVLDFSD</sequence>
<name>A0AAV3RYF1_LITER</name>
<keyword evidence="2" id="KW-1185">Reference proteome</keyword>
<protein>
    <submittedName>
        <fullName evidence="1">Uncharacterized protein</fullName>
    </submittedName>
</protein>
<dbReference type="AlphaFoldDB" id="A0AAV3RYF1"/>
<gene>
    <name evidence="1" type="ORF">LIER_34059</name>
</gene>
<organism evidence="1 2">
    <name type="scientific">Lithospermum erythrorhizon</name>
    <name type="common">Purple gromwell</name>
    <name type="synonym">Lithospermum officinale var. erythrorhizon</name>
    <dbReference type="NCBI Taxonomy" id="34254"/>
    <lineage>
        <taxon>Eukaryota</taxon>
        <taxon>Viridiplantae</taxon>
        <taxon>Streptophyta</taxon>
        <taxon>Embryophyta</taxon>
        <taxon>Tracheophyta</taxon>
        <taxon>Spermatophyta</taxon>
        <taxon>Magnoliopsida</taxon>
        <taxon>eudicotyledons</taxon>
        <taxon>Gunneridae</taxon>
        <taxon>Pentapetalae</taxon>
        <taxon>asterids</taxon>
        <taxon>lamiids</taxon>
        <taxon>Boraginales</taxon>
        <taxon>Boraginaceae</taxon>
        <taxon>Boraginoideae</taxon>
        <taxon>Lithospermeae</taxon>
        <taxon>Lithospermum</taxon>
    </lineage>
</organism>